<reference evidence="3" key="1">
    <citation type="journal article" date="2015" name="ISME J.">
        <title>Draft Genome Sequence of Streptomyces incarnatus NRRL8089, which Produces the Nucleoside Antibiotic Sinefungin.</title>
        <authorList>
            <person name="Oshima K."/>
            <person name="Hattori M."/>
            <person name="Shimizu H."/>
            <person name="Fukuda K."/>
            <person name="Nemoto M."/>
            <person name="Inagaki K."/>
            <person name="Tamura T."/>
        </authorList>
    </citation>
    <scope>NUCLEOTIDE SEQUENCE</scope>
    <source>
        <strain evidence="3">FACHB-1277</strain>
    </source>
</reference>
<keyword evidence="4" id="KW-1185">Reference proteome</keyword>
<dbReference type="RefSeq" id="WP_190350791.1">
    <property type="nucleotide sequence ID" value="NZ_JACJPY010000025.1"/>
</dbReference>
<accession>A0A926Z5N1</accession>
<comment type="caution">
    <text evidence="3">The sequence shown here is derived from an EMBL/GenBank/DDBJ whole genome shotgun (WGS) entry which is preliminary data.</text>
</comment>
<dbReference type="CDD" id="cd18785">
    <property type="entry name" value="SF2_C"/>
    <property type="match status" value="1"/>
</dbReference>
<keyword evidence="3" id="KW-0547">Nucleotide-binding</keyword>
<dbReference type="PROSITE" id="PS51194">
    <property type="entry name" value="HELICASE_CTER"/>
    <property type="match status" value="1"/>
</dbReference>
<keyword evidence="3" id="KW-0378">Hydrolase</keyword>
<dbReference type="NCBIfam" id="NF038325">
    <property type="entry name" value="DISARM_DrmAS"/>
    <property type="match status" value="1"/>
</dbReference>
<protein>
    <submittedName>
        <fullName evidence="3">Helicase</fullName>
    </submittedName>
</protein>
<proteinExistence type="predicted"/>
<dbReference type="InterPro" id="IPR001650">
    <property type="entry name" value="Helicase_C-like"/>
</dbReference>
<dbReference type="Gene3D" id="3.40.50.300">
    <property type="entry name" value="P-loop containing nucleotide triphosphate hydrolases"/>
    <property type="match status" value="1"/>
</dbReference>
<name>A0A926Z5N1_9CYAN</name>
<feature type="domain" description="Helicase C-terminal" evidence="2">
    <location>
        <begin position="837"/>
        <end position="1016"/>
    </location>
</feature>
<evidence type="ECO:0000313" key="3">
    <source>
        <dbReference type="EMBL" id="MBD2150426.1"/>
    </source>
</evidence>
<evidence type="ECO:0000259" key="2">
    <source>
        <dbReference type="PROSITE" id="PS51194"/>
    </source>
</evidence>
<dbReference type="GO" id="GO:0004386">
    <property type="term" value="F:helicase activity"/>
    <property type="evidence" value="ECO:0007669"/>
    <property type="project" value="UniProtKB-KW"/>
</dbReference>
<dbReference type="InterPro" id="IPR027417">
    <property type="entry name" value="P-loop_NTPase"/>
</dbReference>
<dbReference type="Pfam" id="PF00271">
    <property type="entry name" value="Helicase_C"/>
    <property type="match status" value="1"/>
</dbReference>
<reference evidence="3" key="2">
    <citation type="submission" date="2020-08" db="EMBL/GenBank/DDBJ databases">
        <authorList>
            <person name="Chen M."/>
            <person name="Teng W."/>
            <person name="Zhao L."/>
            <person name="Hu C."/>
            <person name="Zhou Y."/>
            <person name="Han B."/>
            <person name="Song L."/>
            <person name="Shu W."/>
        </authorList>
    </citation>
    <scope>NUCLEOTIDE SEQUENCE</scope>
    <source>
        <strain evidence="3">FACHB-1277</strain>
    </source>
</reference>
<evidence type="ECO:0000256" key="1">
    <source>
        <dbReference type="SAM" id="MobiDB-lite"/>
    </source>
</evidence>
<feature type="compositionally biased region" description="Basic and acidic residues" evidence="1">
    <location>
        <begin position="63"/>
        <end position="76"/>
    </location>
</feature>
<dbReference type="AlphaFoldDB" id="A0A926Z5N1"/>
<organism evidence="3 4">
    <name type="scientific">Pseudanabaena cinerea FACHB-1277</name>
    <dbReference type="NCBI Taxonomy" id="2949581"/>
    <lineage>
        <taxon>Bacteria</taxon>
        <taxon>Bacillati</taxon>
        <taxon>Cyanobacteriota</taxon>
        <taxon>Cyanophyceae</taxon>
        <taxon>Pseudanabaenales</taxon>
        <taxon>Pseudanabaenaceae</taxon>
        <taxon>Pseudanabaena</taxon>
        <taxon>Pseudanabaena cinerea</taxon>
    </lineage>
</organism>
<keyword evidence="3" id="KW-0067">ATP-binding</keyword>
<evidence type="ECO:0000313" key="4">
    <source>
        <dbReference type="Proteomes" id="UP000631421"/>
    </source>
</evidence>
<dbReference type="Proteomes" id="UP000631421">
    <property type="component" value="Unassembled WGS sequence"/>
</dbReference>
<feature type="region of interest" description="Disordered" evidence="1">
    <location>
        <begin position="49"/>
        <end position="76"/>
    </location>
</feature>
<dbReference type="EMBL" id="JACJPY010000025">
    <property type="protein sequence ID" value="MBD2150426.1"/>
    <property type="molecule type" value="Genomic_DNA"/>
</dbReference>
<gene>
    <name evidence="3" type="ORF">H6F44_09885</name>
</gene>
<dbReference type="SUPFAM" id="SSF52540">
    <property type="entry name" value="P-loop containing nucleoside triphosphate hydrolases"/>
    <property type="match status" value="1"/>
</dbReference>
<sequence>MTSTSAEVRSQLIKALEMDLIGAKPDEILPEAPTKWYLSGFLAPYGVPQSDRSDDFGDDEIDEASRTGAGDDEKAPEAAAARKAFFPSSMGVSFLIADGVTKLKAIASWGDYEIIPEEETNAEGKTKQKSASQCKWQRLPQQQTLEINLAEITKSSQQIPIPHSNGLFLSISLRNITDSQLKAILPIGTRAISIFLVNDRAPAADSERDRAFIFQANLEIQSEIPFVPRPDPRISNNDPDERLADLQYRHDFEYATGHNVSADYELDESGQCKRLFTTWIPKTDVEKVIASQVAGEYAIETLAQASDVSSLKSMLDPMVDAYQNWILQQKTALTTLSLGGEGSQRNDTANTLLHNADKTNERIRKGINAMDDPQVFQAFKLANQAIAISIRQRNSHNSEKTPQEVEAPKWRPFQLAFILNNIAGIANPLDGDREIVDLLFFPTGGGKTEAYLGLAAFTLILRRLRDPKAEGSAGLSVLMRYTLRLLTLDQLGRAATLICALETIRQENVNILGKHRFEIGLWVGQTATPNRMGAKGDKNPDSARQRTINFKTDSNRFPSPIPLENCPWCGERFDKNSFSLYPSADNPTDLVITCNNRKTYSDRKPVCTFKGANPLPIIAVDDQIYRKLPAFMIATVDKFANLPWVGETGKLFGKVSHYDDKTGNFYSEADQHKAGKALQNYLPPPDLIIQDELHLISGPLGTMVGLYETAIAALCSRTLTPSPSPIEGEGSKIVRPKIVASTATVRRATQQIKALFARENVHIFPPPSPDRRDSFFAKTVTTSEANGRTYLGIAAQGRSLKVVLLRTYLALLSAAQREWKANGGKDNPKNPADPYMTLLGYFNSLRELGGSRRIVEDEVSTKLQKFSDRRRISDSDKSRNQDFSDRTIRAPLELTSRVSTSEVADTKRRLELGFAEKDSKDSVDVALATNMISVGLDITRLGLMVVLGQPKTAAEYIQATSRVGRDDKRPGLVITLLNVHRPRDRSHYERFKHWHTIFYRAVEATSVTPFSPRAVDRGLAGITVALARHHYKDLTTPLGAFKILNHNHDDLDFVIDTISQRAECHGNFPSDEAEAMRKKLRDRIVDLLDTWKVIANERGNLQYQKEEGVAPRLLYDPLDPDLMRQKPNYRKFKAQRSLRDVEKSVNLWIRNPDGIDVEDE</sequence>
<keyword evidence="3" id="KW-0347">Helicase</keyword>